<dbReference type="Proteomes" id="UP000092177">
    <property type="component" value="Chromosome 2"/>
</dbReference>
<accession>A0A1B7YRY5</accession>
<feature type="binding site" evidence="5">
    <location>
        <position position="366"/>
    </location>
    <ligand>
        <name>Fe cation</name>
        <dbReference type="ChEBI" id="CHEBI:24875"/>
        <note>catalytic</note>
    </ligand>
</feature>
<dbReference type="KEGG" id="chig:CH63R_03541"/>
<dbReference type="GeneID" id="28862623"/>
<feature type="binding site" evidence="5">
    <location>
        <position position="580"/>
    </location>
    <ligand>
        <name>Fe cation</name>
        <dbReference type="ChEBI" id="CHEBI:24875"/>
        <note>catalytic</note>
    </ligand>
</feature>
<dbReference type="InterPro" id="IPR004294">
    <property type="entry name" value="Carotenoid_Oase"/>
</dbReference>
<gene>
    <name evidence="6" type="ORF">CH63R_03541</name>
</gene>
<dbReference type="PANTHER" id="PTHR10543">
    <property type="entry name" value="BETA-CAROTENE DIOXYGENASE"/>
    <property type="match status" value="1"/>
</dbReference>
<evidence type="ECO:0000256" key="2">
    <source>
        <dbReference type="ARBA" id="ARBA00022723"/>
    </source>
</evidence>
<dbReference type="VEuPathDB" id="FungiDB:CH63R_03541"/>
<feature type="binding site" evidence="5">
    <location>
        <position position="253"/>
    </location>
    <ligand>
        <name>Fe cation</name>
        <dbReference type="ChEBI" id="CHEBI:24875"/>
        <note>catalytic</note>
    </ligand>
</feature>
<keyword evidence="4 5" id="KW-0408">Iron</keyword>
<evidence type="ECO:0000256" key="3">
    <source>
        <dbReference type="ARBA" id="ARBA00023002"/>
    </source>
</evidence>
<evidence type="ECO:0000313" key="6">
    <source>
        <dbReference type="EMBL" id="OBR14815.1"/>
    </source>
</evidence>
<dbReference type="RefSeq" id="XP_018163332.1">
    <property type="nucleotide sequence ID" value="XM_018298516.1"/>
</dbReference>
<comment type="similarity">
    <text evidence="1">Belongs to the carotenoid oxygenase family.</text>
</comment>
<evidence type="ECO:0000313" key="7">
    <source>
        <dbReference type="Proteomes" id="UP000092177"/>
    </source>
</evidence>
<dbReference type="OrthoDB" id="407010at2759"/>
<dbReference type="GO" id="GO:0010436">
    <property type="term" value="F:carotenoid dioxygenase activity"/>
    <property type="evidence" value="ECO:0007669"/>
    <property type="project" value="TreeGrafter"/>
</dbReference>
<dbReference type="GO" id="GO:0016121">
    <property type="term" value="P:carotene catabolic process"/>
    <property type="evidence" value="ECO:0007669"/>
    <property type="project" value="TreeGrafter"/>
</dbReference>
<dbReference type="EMBL" id="LTAN01000002">
    <property type="protein sequence ID" value="OBR14815.1"/>
    <property type="molecule type" value="Genomic_DNA"/>
</dbReference>
<comment type="caution">
    <text evidence="6">The sequence shown here is derived from an EMBL/GenBank/DDBJ whole genome shotgun (WGS) entry which is preliminary data.</text>
</comment>
<dbReference type="PANTHER" id="PTHR10543:SF24">
    <property type="entry name" value="CAROTENOID ISOMEROOXYGENASE"/>
    <property type="match status" value="1"/>
</dbReference>
<protein>
    <submittedName>
        <fullName evidence="6">Beta-carotene 15,15'-monooxygenase</fullName>
    </submittedName>
</protein>
<keyword evidence="6" id="KW-0503">Monooxygenase</keyword>
<dbReference type="GO" id="GO:0046872">
    <property type="term" value="F:metal ion binding"/>
    <property type="evidence" value="ECO:0007669"/>
    <property type="project" value="UniProtKB-KW"/>
</dbReference>
<proteinExistence type="inferred from homology"/>
<keyword evidence="7" id="KW-1185">Reference proteome</keyword>
<dbReference type="AlphaFoldDB" id="A0A1B7YRY5"/>
<organism evidence="6 7">
    <name type="scientific">Colletotrichum higginsianum (strain IMI 349063)</name>
    <name type="common">Crucifer anthracnose fungus</name>
    <dbReference type="NCBI Taxonomy" id="759273"/>
    <lineage>
        <taxon>Eukaryota</taxon>
        <taxon>Fungi</taxon>
        <taxon>Dikarya</taxon>
        <taxon>Ascomycota</taxon>
        <taxon>Pezizomycotina</taxon>
        <taxon>Sordariomycetes</taxon>
        <taxon>Hypocreomycetidae</taxon>
        <taxon>Glomerellales</taxon>
        <taxon>Glomerellaceae</taxon>
        <taxon>Colletotrichum</taxon>
        <taxon>Colletotrichum destructivum species complex</taxon>
    </lineage>
</organism>
<keyword evidence="3" id="KW-0560">Oxidoreductase</keyword>
<keyword evidence="2 5" id="KW-0479">Metal-binding</keyword>
<evidence type="ECO:0000256" key="4">
    <source>
        <dbReference type="ARBA" id="ARBA00023004"/>
    </source>
</evidence>
<evidence type="ECO:0000256" key="5">
    <source>
        <dbReference type="PIRSR" id="PIRSR604294-1"/>
    </source>
</evidence>
<dbReference type="Pfam" id="PF03055">
    <property type="entry name" value="RPE65"/>
    <property type="match status" value="1"/>
</dbReference>
<evidence type="ECO:0000256" key="1">
    <source>
        <dbReference type="ARBA" id="ARBA00006787"/>
    </source>
</evidence>
<reference evidence="7" key="1">
    <citation type="journal article" date="2017" name="BMC Genomics">
        <title>Gapless genome assembly of Colletotrichum higginsianum reveals chromosome structure and association of transposable elements with secondary metabolite gene clusters.</title>
        <authorList>
            <person name="Dallery J.-F."/>
            <person name="Lapalu N."/>
            <person name="Zampounis A."/>
            <person name="Pigne S."/>
            <person name="Luyten I."/>
            <person name="Amselem J."/>
            <person name="Wittenberg A.H.J."/>
            <person name="Zhou S."/>
            <person name="de Queiroz M.V."/>
            <person name="Robin G.P."/>
            <person name="Auger A."/>
            <person name="Hainaut M."/>
            <person name="Henrissat B."/>
            <person name="Kim K.-T."/>
            <person name="Lee Y.-H."/>
            <person name="Lespinet O."/>
            <person name="Schwartz D.C."/>
            <person name="Thon M.R."/>
            <person name="O'Connell R.J."/>
        </authorList>
    </citation>
    <scope>NUCLEOTIDE SEQUENCE [LARGE SCALE GENOMIC DNA]</scope>
    <source>
        <strain evidence="7">IMI 349063</strain>
    </source>
</reference>
<sequence length="590" mass="65589">MSSADKQKGYNWYTVTEEELNRFAPPFLRDVPETPNEVECKLGGTWPTWVHGSFLRVGVGRFTVPLSKDDSKPRAVMQHLFDGLGLLHKFRMTQGRVYYMSRYTHDGVIKRAQEHGYLTSTRMGLNANTPLKDAQDPCSLLLGAQVGGPSNMIEHSKNRSNAFVQQSLYVPSGYAAPDSVNMNVQPRRGIHLPKDQNPYSRGIQSEDPFTEEILVHTDFNLLQVCDARTLEPKRLLNYMVIDPKLVGSGSCAHPPHDRKRGLTFNYLIDDSGVLFVFALNVASNPTALVWKSPLPCRTCYTHALAMTDKYVVFVRNPVHMDLSDTTKGVAEMMVCEHDSPTEFYILDKRDGKHVGTYSVPNFYFFHIGNAYDYIDPKTGDVNIHVDIVSYRDEHYPYMDYSMSNLLDPKKPLQNGTLVRYQMDSVDKADPTKICRGSVASAIAGLPCELPRVSKPASMDPNYRYVYGISGIGASAPGTEVPIGRLGNGLGAVHPTVYGSLFKSDWKTGLFKLWTPSNGESCPTEPIFIQRPGATDEDDGIVITITINREGTHSILVGLDGKTFQEVARADMPQVYALGPHGSFVEGDFGL</sequence>
<dbReference type="GO" id="GO:0004497">
    <property type="term" value="F:monooxygenase activity"/>
    <property type="evidence" value="ECO:0007669"/>
    <property type="project" value="UniProtKB-KW"/>
</dbReference>
<feature type="binding site" evidence="5">
    <location>
        <position position="302"/>
    </location>
    <ligand>
        <name>Fe cation</name>
        <dbReference type="ChEBI" id="CHEBI:24875"/>
        <note>catalytic</note>
    </ligand>
</feature>
<name>A0A1B7YRY5_COLHI</name>
<comment type="cofactor">
    <cofactor evidence="5">
        <name>Fe(2+)</name>
        <dbReference type="ChEBI" id="CHEBI:29033"/>
    </cofactor>
    <text evidence="5">Binds 1 Fe(2+) ion per subunit.</text>
</comment>